<reference evidence="2 3" key="1">
    <citation type="submission" date="2021-04" db="EMBL/GenBank/DDBJ databases">
        <authorList>
            <person name="De Guttry C."/>
            <person name="Zahm M."/>
            <person name="Klopp C."/>
            <person name="Cabau C."/>
            <person name="Louis A."/>
            <person name="Berthelot C."/>
            <person name="Parey E."/>
            <person name="Roest Crollius H."/>
            <person name="Montfort J."/>
            <person name="Robinson-Rechavi M."/>
            <person name="Bucao C."/>
            <person name="Bouchez O."/>
            <person name="Gislard M."/>
            <person name="Lluch J."/>
            <person name="Milhes M."/>
            <person name="Lampietro C."/>
            <person name="Lopez Roques C."/>
            <person name="Donnadieu C."/>
            <person name="Braasch I."/>
            <person name="Desvignes T."/>
            <person name="Postlethwait J."/>
            <person name="Bobe J."/>
            <person name="Wedekind C."/>
            <person name="Guiguen Y."/>
        </authorList>
    </citation>
    <scope>NUCLEOTIDE SEQUENCE [LARGE SCALE GENOMIC DNA]</scope>
    <source>
        <strain evidence="2">Cs_M1</strain>
        <tissue evidence="2">Blood</tissue>
    </source>
</reference>
<name>A0AAN8M8M2_9TELE</name>
<protein>
    <submittedName>
        <fullName evidence="2">Uncharacterized protein</fullName>
    </submittedName>
</protein>
<evidence type="ECO:0000313" key="3">
    <source>
        <dbReference type="Proteomes" id="UP001356427"/>
    </source>
</evidence>
<comment type="caution">
    <text evidence="2">The sequence shown here is derived from an EMBL/GenBank/DDBJ whole genome shotgun (WGS) entry which is preliminary data.</text>
</comment>
<feature type="region of interest" description="Disordered" evidence="1">
    <location>
        <begin position="1"/>
        <end position="67"/>
    </location>
</feature>
<organism evidence="2 3">
    <name type="scientific">Coregonus suidteri</name>
    <dbReference type="NCBI Taxonomy" id="861788"/>
    <lineage>
        <taxon>Eukaryota</taxon>
        <taxon>Metazoa</taxon>
        <taxon>Chordata</taxon>
        <taxon>Craniata</taxon>
        <taxon>Vertebrata</taxon>
        <taxon>Euteleostomi</taxon>
        <taxon>Actinopterygii</taxon>
        <taxon>Neopterygii</taxon>
        <taxon>Teleostei</taxon>
        <taxon>Protacanthopterygii</taxon>
        <taxon>Salmoniformes</taxon>
        <taxon>Salmonidae</taxon>
        <taxon>Coregoninae</taxon>
        <taxon>Coregonus</taxon>
    </lineage>
</organism>
<gene>
    <name evidence="2" type="ORF">J4Q44_G00088720</name>
</gene>
<feature type="compositionally biased region" description="Basic and acidic residues" evidence="1">
    <location>
        <begin position="1"/>
        <end position="15"/>
    </location>
</feature>
<keyword evidence="3" id="KW-1185">Reference proteome</keyword>
<feature type="compositionally biased region" description="Basic and acidic residues" evidence="1">
    <location>
        <begin position="28"/>
        <end position="59"/>
    </location>
</feature>
<sequence>MRRRTGEDGHTELKMQLRKHRRLLYLQERPRTSDSKEERGADRTEREQSEGRPTQDKHGIFLSSQRK</sequence>
<evidence type="ECO:0000313" key="2">
    <source>
        <dbReference type="EMBL" id="KAK6319765.1"/>
    </source>
</evidence>
<accession>A0AAN8M8M2</accession>
<dbReference type="AlphaFoldDB" id="A0AAN8M8M2"/>
<dbReference type="EMBL" id="JAGTTL010000007">
    <property type="protein sequence ID" value="KAK6319765.1"/>
    <property type="molecule type" value="Genomic_DNA"/>
</dbReference>
<proteinExistence type="predicted"/>
<evidence type="ECO:0000256" key="1">
    <source>
        <dbReference type="SAM" id="MobiDB-lite"/>
    </source>
</evidence>
<dbReference type="Proteomes" id="UP001356427">
    <property type="component" value="Unassembled WGS sequence"/>
</dbReference>